<comment type="caution">
    <text evidence="1">The sequence shown here is derived from an EMBL/GenBank/DDBJ whole genome shotgun (WGS) entry which is preliminary data.</text>
</comment>
<protein>
    <submittedName>
        <fullName evidence="1">Uncharacterized protein</fullName>
    </submittedName>
</protein>
<organism evidence="1 2">
    <name type="scientific">Naganishia adeliensis</name>
    <dbReference type="NCBI Taxonomy" id="92952"/>
    <lineage>
        <taxon>Eukaryota</taxon>
        <taxon>Fungi</taxon>
        <taxon>Dikarya</taxon>
        <taxon>Basidiomycota</taxon>
        <taxon>Agaricomycotina</taxon>
        <taxon>Tremellomycetes</taxon>
        <taxon>Filobasidiales</taxon>
        <taxon>Filobasidiaceae</taxon>
        <taxon>Naganishia</taxon>
    </lineage>
</organism>
<evidence type="ECO:0000313" key="2">
    <source>
        <dbReference type="Proteomes" id="UP001230649"/>
    </source>
</evidence>
<reference evidence="1" key="1">
    <citation type="submission" date="2023-04" db="EMBL/GenBank/DDBJ databases">
        <title>Draft Genome sequencing of Naganishia species isolated from polar environments using Oxford Nanopore Technology.</title>
        <authorList>
            <person name="Leo P."/>
            <person name="Venkateswaran K."/>
        </authorList>
    </citation>
    <scope>NUCLEOTIDE SEQUENCE</scope>
    <source>
        <strain evidence="1">MNA-CCFEE 5262</strain>
    </source>
</reference>
<dbReference type="EMBL" id="JASBWS010000040">
    <property type="protein sequence ID" value="KAJ9106937.1"/>
    <property type="molecule type" value="Genomic_DNA"/>
</dbReference>
<dbReference type="Proteomes" id="UP001230649">
    <property type="component" value="Unassembled WGS sequence"/>
</dbReference>
<accession>A0ACC2W8L2</accession>
<sequence length="76" mass="8737">MSTKMNPDAFNMDIPILTRSPLQSRGPYPPTPLYWSEAMERESASEKRRAALEDEWVITTERGKFVGRVDMDEMTA</sequence>
<name>A0ACC2W8L2_9TREE</name>
<keyword evidence="2" id="KW-1185">Reference proteome</keyword>
<gene>
    <name evidence="1" type="ORF">QFC20_003946</name>
</gene>
<proteinExistence type="predicted"/>
<evidence type="ECO:0000313" key="1">
    <source>
        <dbReference type="EMBL" id="KAJ9106937.1"/>
    </source>
</evidence>